<evidence type="ECO:0000313" key="2">
    <source>
        <dbReference type="EMBL" id="OGK64871.1"/>
    </source>
</evidence>
<evidence type="ECO:0000313" key="3">
    <source>
        <dbReference type="Proteomes" id="UP000178450"/>
    </source>
</evidence>
<feature type="transmembrane region" description="Helical" evidence="1">
    <location>
        <begin position="254"/>
        <end position="271"/>
    </location>
</feature>
<feature type="transmembrane region" description="Helical" evidence="1">
    <location>
        <begin position="216"/>
        <end position="242"/>
    </location>
</feature>
<feature type="transmembrane region" description="Helical" evidence="1">
    <location>
        <begin position="329"/>
        <end position="349"/>
    </location>
</feature>
<feature type="transmembrane region" description="Helical" evidence="1">
    <location>
        <begin position="192"/>
        <end position="210"/>
    </location>
</feature>
<name>A0A1F7KAJ4_9BACT</name>
<reference evidence="2 3" key="1">
    <citation type="journal article" date="2016" name="Nat. Commun.">
        <title>Thousands of microbial genomes shed light on interconnected biogeochemical processes in an aquifer system.</title>
        <authorList>
            <person name="Anantharaman K."/>
            <person name="Brown C.T."/>
            <person name="Hug L.A."/>
            <person name="Sharon I."/>
            <person name="Castelle C.J."/>
            <person name="Probst A.J."/>
            <person name="Thomas B.C."/>
            <person name="Singh A."/>
            <person name="Wilkins M.J."/>
            <person name="Karaoz U."/>
            <person name="Brodie E.L."/>
            <person name="Williams K.H."/>
            <person name="Hubbard S.S."/>
            <person name="Banfield J.F."/>
        </authorList>
    </citation>
    <scope>NUCLEOTIDE SEQUENCE [LARGE SCALE GENOMIC DNA]</scope>
</reference>
<dbReference type="EMBL" id="MGBG01000013">
    <property type="protein sequence ID" value="OGK64871.1"/>
    <property type="molecule type" value="Genomic_DNA"/>
</dbReference>
<protein>
    <submittedName>
        <fullName evidence="2">Uncharacterized protein</fullName>
    </submittedName>
</protein>
<feature type="transmembrane region" description="Helical" evidence="1">
    <location>
        <begin position="138"/>
        <end position="156"/>
    </location>
</feature>
<gene>
    <name evidence="2" type="ORF">A2209_04180</name>
</gene>
<feature type="transmembrane region" description="Helical" evidence="1">
    <location>
        <begin position="416"/>
        <end position="435"/>
    </location>
</feature>
<proteinExistence type="predicted"/>
<accession>A0A1F7KAJ4</accession>
<feature type="transmembrane region" description="Helical" evidence="1">
    <location>
        <begin position="361"/>
        <end position="381"/>
    </location>
</feature>
<comment type="caution">
    <text evidence="2">The sequence shown here is derived from an EMBL/GenBank/DDBJ whole genome shotgun (WGS) entry which is preliminary data.</text>
</comment>
<evidence type="ECO:0000256" key="1">
    <source>
        <dbReference type="SAM" id="Phobius"/>
    </source>
</evidence>
<keyword evidence="1" id="KW-0812">Transmembrane</keyword>
<sequence length="436" mass="51464">MKKSWLLIFFAYWLFFWLIPPLQTPDENDHYETVYWLAKGVYPYQPRNRQLIKPRFTDELFETVDLKMKDPNRNFNLPDFKKIETSRLKQKHSYSAKQQAGFIPITLQSYQTPLYHFTAAWIFKLGQFLRLSLWHLSYFTRLTSALFYFGLVYYAYKSLRLLFPKKVAQPLFLFFALNPQVIRSGISINPDIAQAFLAMFFLYLVLKAKINTIQAAIVAGLTGLAKFSGVFTAPVANLLILLTKQPWTQKLQKIIFFNLIFLLLLAPWFYLNYSRYGTLTTTSGFFIASSHQIVPRPIGKALILAVLDFRHTLMHFSGFLGAGNERYPFKFFFIIYTVSLVLFGFWGFLRFIKKPNPYRHTLLIYGFFYLAFLYYLAFFFQKSGLNWDIQGRYFLNGFFLLTICLGYIIRPKYLAMFGFWHYLFILSFVLIPGYYV</sequence>
<keyword evidence="1" id="KW-0472">Membrane</keyword>
<keyword evidence="1" id="KW-1133">Transmembrane helix</keyword>
<dbReference type="Proteomes" id="UP000178450">
    <property type="component" value="Unassembled WGS sequence"/>
</dbReference>
<organism evidence="2 3">
    <name type="scientific">Candidatus Roizmanbacteria bacterium RIFOXYA1_FULL_41_12</name>
    <dbReference type="NCBI Taxonomy" id="1802082"/>
    <lineage>
        <taxon>Bacteria</taxon>
        <taxon>Candidatus Roizmaniibacteriota</taxon>
    </lineage>
</organism>
<feature type="transmembrane region" description="Helical" evidence="1">
    <location>
        <begin position="393"/>
        <end position="409"/>
    </location>
</feature>
<dbReference type="AlphaFoldDB" id="A0A1F7KAJ4"/>